<reference evidence="2 3" key="1">
    <citation type="submission" date="2014-04" db="EMBL/GenBank/DDBJ databases">
        <authorList>
            <consortium name="DOE Joint Genome Institute"/>
            <person name="Kuo A."/>
            <person name="Martino E."/>
            <person name="Perotto S."/>
            <person name="Kohler A."/>
            <person name="Nagy L.G."/>
            <person name="Floudas D."/>
            <person name="Copeland A."/>
            <person name="Barry K.W."/>
            <person name="Cichocki N."/>
            <person name="Veneault-Fourrey C."/>
            <person name="LaButti K."/>
            <person name="Lindquist E.A."/>
            <person name="Lipzen A."/>
            <person name="Lundell T."/>
            <person name="Morin E."/>
            <person name="Murat C."/>
            <person name="Sun H."/>
            <person name="Tunlid A."/>
            <person name="Henrissat B."/>
            <person name="Grigoriev I.V."/>
            <person name="Hibbett D.S."/>
            <person name="Martin F."/>
            <person name="Nordberg H.P."/>
            <person name="Cantor M.N."/>
            <person name="Hua S.X."/>
        </authorList>
    </citation>
    <scope>NUCLEOTIDE SEQUENCE [LARGE SCALE GENOMIC DNA]</scope>
    <source>
        <strain evidence="2 3">Zn</strain>
    </source>
</reference>
<dbReference type="InterPro" id="IPR053157">
    <property type="entry name" value="Sterol_Uptake_Regulator"/>
</dbReference>
<feature type="region of interest" description="Disordered" evidence="1">
    <location>
        <begin position="19"/>
        <end position="41"/>
    </location>
</feature>
<dbReference type="HOGENOM" id="CLU_024934_0_0_1"/>
<proteinExistence type="predicted"/>
<evidence type="ECO:0000256" key="1">
    <source>
        <dbReference type="SAM" id="MobiDB-lite"/>
    </source>
</evidence>
<dbReference type="AlphaFoldDB" id="A0A0C3HLK2"/>
<name>A0A0C3HLK2_OIDMZ</name>
<dbReference type="InParanoid" id="A0A0C3HLK2"/>
<keyword evidence="3" id="KW-1185">Reference proteome</keyword>
<organism evidence="2 3">
    <name type="scientific">Oidiodendron maius (strain Zn)</name>
    <dbReference type="NCBI Taxonomy" id="913774"/>
    <lineage>
        <taxon>Eukaryota</taxon>
        <taxon>Fungi</taxon>
        <taxon>Dikarya</taxon>
        <taxon>Ascomycota</taxon>
        <taxon>Pezizomycotina</taxon>
        <taxon>Leotiomycetes</taxon>
        <taxon>Leotiomycetes incertae sedis</taxon>
        <taxon>Myxotrichaceae</taxon>
        <taxon>Oidiodendron</taxon>
    </lineage>
</organism>
<sequence>MPTQPRSLKSRTGCLECKQRKVKTRQSNRTQETRASSTTPLTSSLTFQRRSVTKSQTPTKALSGLPLQFSTLDLELLYFYTTTTSHEILGCHMTGTDIWRTSIVTLAFQHPFLLSALFSLSAFHLTFMHSSKNTMRGQEYVQAAAKHRLKSISNFRVEVRNLTSENSDACCACALLLALHEWTIPSGQGADLFFPMTKDRRGGGVPWYKLHRGGVEVLKSAIHWVDKGEFGDLVRPWKRILAVLRSEAPSPVMDKQAADRVRLESVSSCWREESVLSVEDQLTLENTLDTLRYVFTLSTFLASESSFSAQSGISSCFAALLWTTIVPARFCEMVEERCPQALLIVAVYCVLLKRIGQVWWIKGKAEDLLRAVKRELGSEEWNEWLEWPVEEVESN</sequence>
<accession>A0A0C3HLK2</accession>
<dbReference type="InterPro" id="IPR021858">
    <property type="entry name" value="Fun_TF"/>
</dbReference>
<gene>
    <name evidence="2" type="ORF">OIDMADRAFT_144216</name>
</gene>
<dbReference type="Proteomes" id="UP000054321">
    <property type="component" value="Unassembled WGS sequence"/>
</dbReference>
<dbReference type="PANTHER" id="PTHR47784:SF5">
    <property type="entry name" value="STEROL UPTAKE CONTROL PROTEIN 2"/>
    <property type="match status" value="1"/>
</dbReference>
<dbReference type="OrthoDB" id="5386330at2759"/>
<dbReference type="PANTHER" id="PTHR47784">
    <property type="entry name" value="STEROL UPTAKE CONTROL PROTEIN 2"/>
    <property type="match status" value="1"/>
</dbReference>
<protein>
    <submittedName>
        <fullName evidence="2">Uncharacterized protein</fullName>
    </submittedName>
</protein>
<dbReference type="GO" id="GO:0001228">
    <property type="term" value="F:DNA-binding transcription activator activity, RNA polymerase II-specific"/>
    <property type="evidence" value="ECO:0007669"/>
    <property type="project" value="TreeGrafter"/>
</dbReference>
<evidence type="ECO:0000313" key="2">
    <source>
        <dbReference type="EMBL" id="KIN03197.1"/>
    </source>
</evidence>
<dbReference type="Pfam" id="PF11951">
    <property type="entry name" value="Fungal_trans_2"/>
    <property type="match status" value="1"/>
</dbReference>
<reference evidence="3" key="2">
    <citation type="submission" date="2015-01" db="EMBL/GenBank/DDBJ databases">
        <title>Evolutionary Origins and Diversification of the Mycorrhizal Mutualists.</title>
        <authorList>
            <consortium name="DOE Joint Genome Institute"/>
            <consortium name="Mycorrhizal Genomics Consortium"/>
            <person name="Kohler A."/>
            <person name="Kuo A."/>
            <person name="Nagy L.G."/>
            <person name="Floudas D."/>
            <person name="Copeland A."/>
            <person name="Barry K.W."/>
            <person name="Cichocki N."/>
            <person name="Veneault-Fourrey C."/>
            <person name="LaButti K."/>
            <person name="Lindquist E.A."/>
            <person name="Lipzen A."/>
            <person name="Lundell T."/>
            <person name="Morin E."/>
            <person name="Murat C."/>
            <person name="Riley R."/>
            <person name="Ohm R."/>
            <person name="Sun H."/>
            <person name="Tunlid A."/>
            <person name="Henrissat B."/>
            <person name="Grigoriev I.V."/>
            <person name="Hibbett D.S."/>
            <person name="Martin F."/>
        </authorList>
    </citation>
    <scope>NUCLEOTIDE SEQUENCE [LARGE SCALE GENOMIC DNA]</scope>
    <source>
        <strain evidence="3">Zn</strain>
    </source>
</reference>
<evidence type="ECO:0000313" key="3">
    <source>
        <dbReference type="Proteomes" id="UP000054321"/>
    </source>
</evidence>
<dbReference type="EMBL" id="KN832874">
    <property type="protein sequence ID" value="KIN03197.1"/>
    <property type="molecule type" value="Genomic_DNA"/>
</dbReference>